<reference evidence="3" key="2">
    <citation type="submission" date="2008-12" db="EMBL/GenBank/DDBJ databases">
        <title>Annotation of Streptomyces roseosporus strain NRRL 15998.</title>
        <authorList>
            <consortium name="The Broad Institute Genome Sequencing Platform"/>
            <consortium name="Broad Institute Microbial Sequencing Center"/>
            <person name="Fischbach M."/>
            <person name="Ward D."/>
            <person name="Young S."/>
            <person name="Kodira C.D."/>
            <person name="Zeng Q."/>
            <person name="Koehrsen M."/>
            <person name="Godfrey P."/>
            <person name="Alvarado L."/>
            <person name="Berlin A.M."/>
            <person name="Borenstein D."/>
            <person name="Chen Z."/>
            <person name="Engels R."/>
            <person name="Freedman E."/>
            <person name="Gellesch M."/>
            <person name="Goldberg J."/>
            <person name="Griggs A."/>
            <person name="Gujja S."/>
            <person name="Heiman D.I."/>
            <person name="Hepburn T.A."/>
            <person name="Howarth C."/>
            <person name="Jen D."/>
            <person name="Larson L."/>
            <person name="Lewis B."/>
            <person name="Mehta T."/>
            <person name="Park D."/>
            <person name="Pearson M."/>
            <person name="Roberts A."/>
            <person name="Saif S."/>
            <person name="Shea T.D."/>
            <person name="Shenoy N."/>
            <person name="Sisk P."/>
            <person name="Stolte C."/>
            <person name="Sykes S.N."/>
            <person name="Walk T."/>
            <person name="White J."/>
            <person name="Yandava C."/>
            <person name="Straight P."/>
            <person name="Clardy J."/>
            <person name="Hung D."/>
            <person name="Kolter R."/>
            <person name="Mekalanos J."/>
            <person name="Walker S."/>
            <person name="Walsh C.T."/>
            <person name="Wieland B.L.C."/>
            <person name="Ilzarbe M."/>
            <person name="Galagan J."/>
            <person name="Nusbaum C."/>
            <person name="Birren B."/>
        </authorList>
    </citation>
    <scope>NUCLEOTIDE SEQUENCE [LARGE SCALE GENOMIC DNA]</scope>
    <source>
        <strain evidence="3">NRRL 15998</strain>
    </source>
</reference>
<evidence type="ECO:0000256" key="1">
    <source>
        <dbReference type="SAM" id="MobiDB-lite"/>
    </source>
</evidence>
<dbReference type="Proteomes" id="UP000003986">
    <property type="component" value="Unassembled WGS sequence"/>
</dbReference>
<name>D6AD44_STRFL</name>
<proteinExistence type="predicted"/>
<dbReference type="EMBL" id="DS999644">
    <property type="protein sequence ID" value="EFE74554.2"/>
    <property type="molecule type" value="Genomic_DNA"/>
</dbReference>
<evidence type="ECO:0000313" key="2">
    <source>
        <dbReference type="EMBL" id="EFE74554.2"/>
    </source>
</evidence>
<dbReference type="AlphaFoldDB" id="D6AD44"/>
<protein>
    <submittedName>
        <fullName evidence="2">Predicted protein</fullName>
    </submittedName>
</protein>
<organism evidence="2 3">
    <name type="scientific">Streptomyces filamentosus NRRL 15998</name>
    <dbReference type="NCBI Taxonomy" id="457431"/>
    <lineage>
        <taxon>Bacteria</taxon>
        <taxon>Bacillati</taxon>
        <taxon>Actinomycetota</taxon>
        <taxon>Actinomycetes</taxon>
        <taxon>Kitasatosporales</taxon>
        <taxon>Streptomycetaceae</taxon>
        <taxon>Streptomyces</taxon>
    </lineage>
</organism>
<sequence length="70" mass="7622">MGPLPARHRPVRLMSAEQPTKAERVAALHRDAAADYATGQDPARQEAARNQLADAREHAAESAGAWRSTY</sequence>
<accession>D6AD44</accession>
<evidence type="ECO:0000313" key="3">
    <source>
        <dbReference type="Proteomes" id="UP000003986"/>
    </source>
</evidence>
<gene>
    <name evidence="2" type="ORF">SSGG_01920</name>
</gene>
<reference evidence="3" key="1">
    <citation type="submission" date="2008-10" db="EMBL/GenBank/DDBJ databases">
        <authorList>
            <person name="Molnar K."/>
        </authorList>
    </citation>
    <scope>NUCLEOTIDE SEQUENCE [LARGE SCALE GENOMIC DNA]</scope>
    <source>
        <strain evidence="3">NRRL 15998</strain>
    </source>
</reference>
<feature type="region of interest" description="Disordered" evidence="1">
    <location>
        <begin position="35"/>
        <end position="70"/>
    </location>
</feature>